<evidence type="ECO:0000313" key="2">
    <source>
        <dbReference type="EMBL" id="MFB9106175.1"/>
    </source>
</evidence>
<dbReference type="PANTHER" id="PTHR34219:SF3">
    <property type="entry name" value="BLL7967 PROTEIN"/>
    <property type="match status" value="1"/>
</dbReference>
<feature type="transmembrane region" description="Helical" evidence="1">
    <location>
        <begin position="432"/>
        <end position="451"/>
    </location>
</feature>
<accession>A0ABV5H4C9</accession>
<comment type="caution">
    <text evidence="2">The sequence shown here is derived from an EMBL/GenBank/DDBJ whole genome shotgun (WGS) entry which is preliminary data.</text>
</comment>
<feature type="transmembrane region" description="Helical" evidence="1">
    <location>
        <begin position="357"/>
        <end position="379"/>
    </location>
</feature>
<name>A0ABV5H4C9_9FLAO</name>
<dbReference type="RefSeq" id="WP_290267691.1">
    <property type="nucleotide sequence ID" value="NZ_JAUFQP010000001.1"/>
</dbReference>
<dbReference type="Proteomes" id="UP001589590">
    <property type="component" value="Unassembled WGS sequence"/>
</dbReference>
<evidence type="ECO:0000313" key="3">
    <source>
        <dbReference type="Proteomes" id="UP001589590"/>
    </source>
</evidence>
<keyword evidence="3" id="KW-1185">Reference proteome</keyword>
<evidence type="ECO:0000256" key="1">
    <source>
        <dbReference type="SAM" id="Phobius"/>
    </source>
</evidence>
<proteinExistence type="predicted"/>
<organism evidence="2 3">
    <name type="scientific">Algibacter miyuki</name>
    <dbReference type="NCBI Taxonomy" id="1306933"/>
    <lineage>
        <taxon>Bacteria</taxon>
        <taxon>Pseudomonadati</taxon>
        <taxon>Bacteroidota</taxon>
        <taxon>Flavobacteriia</taxon>
        <taxon>Flavobacteriales</taxon>
        <taxon>Flavobacteriaceae</taxon>
        <taxon>Algibacter</taxon>
    </lineage>
</organism>
<feature type="transmembrane region" description="Helical" evidence="1">
    <location>
        <begin position="12"/>
        <end position="36"/>
    </location>
</feature>
<feature type="transmembrane region" description="Helical" evidence="1">
    <location>
        <begin position="463"/>
        <end position="484"/>
    </location>
</feature>
<reference evidence="2 3" key="1">
    <citation type="submission" date="2024-09" db="EMBL/GenBank/DDBJ databases">
        <authorList>
            <person name="Sun Q."/>
            <person name="Mori K."/>
        </authorList>
    </citation>
    <scope>NUCLEOTIDE SEQUENCE [LARGE SCALE GENOMIC DNA]</scope>
    <source>
        <strain evidence="2 3">CECT 8300</strain>
    </source>
</reference>
<feature type="transmembrane region" description="Helical" evidence="1">
    <location>
        <begin position="400"/>
        <end position="420"/>
    </location>
</feature>
<dbReference type="Pfam" id="PF03929">
    <property type="entry name" value="PepSY_TM"/>
    <property type="match status" value="1"/>
</dbReference>
<keyword evidence="1" id="KW-1133">Transmembrane helix</keyword>
<dbReference type="EMBL" id="JBHMFA010000015">
    <property type="protein sequence ID" value="MFB9106175.1"/>
    <property type="molecule type" value="Genomic_DNA"/>
</dbReference>
<dbReference type="PANTHER" id="PTHR34219">
    <property type="entry name" value="IRON-REGULATED INNER MEMBRANE PROTEIN-RELATED"/>
    <property type="match status" value="1"/>
</dbReference>
<dbReference type="InterPro" id="IPR005625">
    <property type="entry name" value="PepSY-ass_TM"/>
</dbReference>
<gene>
    <name evidence="2" type="ORF">ACFFU1_14825</name>
</gene>
<feature type="transmembrane region" description="Helical" evidence="1">
    <location>
        <begin position="190"/>
        <end position="218"/>
    </location>
</feature>
<feature type="transmembrane region" description="Helical" evidence="1">
    <location>
        <begin position="496"/>
        <end position="515"/>
    </location>
</feature>
<feature type="transmembrane region" description="Helical" evidence="1">
    <location>
        <begin position="149"/>
        <end position="169"/>
    </location>
</feature>
<sequence length="522" mass="60192">MSNRIYNIMFHTHAVSGIIISAALYVIFFTGSISFLRDEIIAWERNEPVTDSYFSEVNFDDLLISLEKEHELNNRDISFYQRIEGQMASTVISPPKNVKPQKKRQRRNFFVTNLSSYKTEKYQDSYTLGEFFYRLHFFAQLNLLGQSGYLLAGIVAFFFLFAVITGVIVHWKKIISSFYVFRPNSKWKTIWTDAHVSLGIIGLPFQFMFAVTGAYLIIGYSIMLPPIETFLFNNDTKEFNKALNTEKTMTYDLKGEAFHGAISYNSFIEKTKDKWPNLKINKLEIYNYGDANMHVKVEGHPLFKDKFIGTGHLTFNAINGDVVDEKNPYLKTSYVEGSTDVLKRLHYGDYGGYGMKLIYFVLGLITCFVIISGVLIWLVARDKKNVPEYKRKFNGWLVNIYMAICLSIYPMTALVFLVVKCFSNDYEGGKKALIYNVFFYGWLAISTFFIIKRDNYFTNKASLLLGSILGFLVPISNGIVSGNWPWVTWEKGYTQIFVMDVFWILLSITALAVVFKLKPKEK</sequence>
<keyword evidence="1" id="KW-0812">Transmembrane</keyword>
<keyword evidence="1" id="KW-0472">Membrane</keyword>
<protein>
    <submittedName>
        <fullName evidence="2">PepSY-associated TM helix domain-containing protein</fullName>
    </submittedName>
</protein>